<protein>
    <submittedName>
        <fullName evidence="2">Uncharacterized protein</fullName>
    </submittedName>
</protein>
<keyword evidence="1" id="KW-0732">Signal</keyword>
<evidence type="ECO:0000313" key="2">
    <source>
        <dbReference type="EMBL" id="RLW03038.1"/>
    </source>
</evidence>
<comment type="caution">
    <text evidence="2">The sequence shown here is derived from an EMBL/GenBank/DDBJ whole genome shotgun (WGS) entry which is preliminary data.</text>
</comment>
<gene>
    <name evidence="2" type="ORF">DV515_00007000</name>
</gene>
<dbReference type="Proteomes" id="UP000276834">
    <property type="component" value="Unassembled WGS sequence"/>
</dbReference>
<evidence type="ECO:0000256" key="1">
    <source>
        <dbReference type="SAM" id="SignalP"/>
    </source>
</evidence>
<accession>A0A3L8SKC1</accession>
<dbReference type="AlphaFoldDB" id="A0A3L8SKC1"/>
<name>A0A3L8SKC1_CHLGU</name>
<evidence type="ECO:0000313" key="3">
    <source>
        <dbReference type="Proteomes" id="UP000276834"/>
    </source>
</evidence>
<feature type="chain" id="PRO_5018169863" evidence="1">
    <location>
        <begin position="26"/>
        <end position="63"/>
    </location>
</feature>
<reference evidence="2 3" key="1">
    <citation type="journal article" date="2018" name="Proc. R. Soc. B">
        <title>A non-coding region near Follistatin controls head colour polymorphism in the Gouldian finch.</title>
        <authorList>
            <person name="Toomey M.B."/>
            <person name="Marques C.I."/>
            <person name="Andrade P."/>
            <person name="Araujo P.M."/>
            <person name="Sabatino S."/>
            <person name="Gazda M.A."/>
            <person name="Afonso S."/>
            <person name="Lopes R.J."/>
            <person name="Corbo J.C."/>
            <person name="Carneiro M."/>
        </authorList>
    </citation>
    <scope>NUCLEOTIDE SEQUENCE [LARGE SCALE GENOMIC DNA]</scope>
    <source>
        <strain evidence="2">Red01</strain>
        <tissue evidence="2">Muscle</tissue>
    </source>
</reference>
<keyword evidence="3" id="KW-1185">Reference proteome</keyword>
<proteinExistence type="predicted"/>
<organism evidence="2 3">
    <name type="scientific">Chloebia gouldiae</name>
    <name type="common">Gouldian finch</name>
    <name type="synonym">Erythrura gouldiae</name>
    <dbReference type="NCBI Taxonomy" id="44316"/>
    <lineage>
        <taxon>Eukaryota</taxon>
        <taxon>Metazoa</taxon>
        <taxon>Chordata</taxon>
        <taxon>Craniata</taxon>
        <taxon>Vertebrata</taxon>
        <taxon>Euteleostomi</taxon>
        <taxon>Archelosauria</taxon>
        <taxon>Archosauria</taxon>
        <taxon>Dinosauria</taxon>
        <taxon>Saurischia</taxon>
        <taxon>Theropoda</taxon>
        <taxon>Coelurosauria</taxon>
        <taxon>Aves</taxon>
        <taxon>Neognathae</taxon>
        <taxon>Neoaves</taxon>
        <taxon>Telluraves</taxon>
        <taxon>Australaves</taxon>
        <taxon>Passeriformes</taxon>
        <taxon>Passeroidea</taxon>
        <taxon>Passeridae</taxon>
        <taxon>Chloebia</taxon>
    </lineage>
</organism>
<dbReference type="EMBL" id="QUSF01000017">
    <property type="protein sequence ID" value="RLW03038.1"/>
    <property type="molecule type" value="Genomic_DNA"/>
</dbReference>
<sequence>MGGQGWGSLRLVLMVWLILMRQGLPVRLRRDRQTSGSARKNLKIAAQGSWRILGMSKRKRDGT</sequence>
<feature type="signal peptide" evidence="1">
    <location>
        <begin position="1"/>
        <end position="25"/>
    </location>
</feature>